<organism evidence="1 2">
    <name type="scientific">Frieseomelitta varia</name>
    <dbReference type="NCBI Taxonomy" id="561572"/>
    <lineage>
        <taxon>Eukaryota</taxon>
        <taxon>Metazoa</taxon>
        <taxon>Ecdysozoa</taxon>
        <taxon>Arthropoda</taxon>
        <taxon>Hexapoda</taxon>
        <taxon>Insecta</taxon>
        <taxon>Pterygota</taxon>
        <taxon>Neoptera</taxon>
        <taxon>Endopterygota</taxon>
        <taxon>Hymenoptera</taxon>
        <taxon>Apocrita</taxon>
        <taxon>Aculeata</taxon>
        <taxon>Apoidea</taxon>
        <taxon>Anthophila</taxon>
        <taxon>Apidae</taxon>
        <taxon>Frieseomelitta</taxon>
    </lineage>
</organism>
<evidence type="ECO:0000313" key="1">
    <source>
        <dbReference type="EMBL" id="KAF3419800.1"/>
    </source>
</evidence>
<dbReference type="EMBL" id="WNWW01001636">
    <property type="protein sequence ID" value="KAF3419800.1"/>
    <property type="molecule type" value="Genomic_DNA"/>
</dbReference>
<dbReference type="InterPro" id="IPR029058">
    <property type="entry name" value="AB_hydrolase_fold"/>
</dbReference>
<sequence>MLLSRLLLTNSLTKSLGFYEFKPSNRLIQMIGWKICSGESPLQPEFIGFLDLFACVHKKLNATLSPLITQYFPAGAAIKQLAHFVQLYQSEFYKISLTLRSILSQASFGNLTMAVPAI</sequence>
<evidence type="ECO:0000313" key="2">
    <source>
        <dbReference type="Proteomes" id="UP000655588"/>
    </source>
</evidence>
<gene>
    <name evidence="1" type="ORF">E2986_14131</name>
</gene>
<protein>
    <submittedName>
        <fullName evidence="1">Uncharacterized protein</fullName>
    </submittedName>
</protein>
<dbReference type="Gene3D" id="3.40.50.1820">
    <property type="entry name" value="alpha/beta hydrolase"/>
    <property type="match status" value="1"/>
</dbReference>
<proteinExistence type="predicted"/>
<dbReference type="Proteomes" id="UP000655588">
    <property type="component" value="Unassembled WGS sequence"/>
</dbReference>
<keyword evidence="2" id="KW-1185">Reference proteome</keyword>
<reference evidence="1" key="1">
    <citation type="submission" date="2019-11" db="EMBL/GenBank/DDBJ databases">
        <title>The nuclear and mitochondrial genomes of Frieseomelitta varia - a highly eusocial stingless bee (Meliponini) with a permanently sterile worker caste.</title>
        <authorList>
            <person name="Freitas F.C.P."/>
            <person name="Lourenco A.P."/>
            <person name="Nunes F.M.F."/>
            <person name="Paschoal A.R."/>
            <person name="Abreu F.C.P."/>
            <person name="Barbin F.O."/>
            <person name="Bataglia L."/>
            <person name="Cardoso-Junior C.A.M."/>
            <person name="Cervoni M.S."/>
            <person name="Silva S.R."/>
            <person name="Dalarmi F."/>
            <person name="Del Lama M.A."/>
            <person name="Depintor T.S."/>
            <person name="Ferreira K.M."/>
            <person name="Goria P.S."/>
            <person name="Jaskot M.C."/>
            <person name="Lago D.C."/>
            <person name="Luna-Lucena D."/>
            <person name="Moda L.M."/>
            <person name="Nascimento L."/>
            <person name="Pedrino M."/>
            <person name="Rabico F.O."/>
            <person name="Sanches F.C."/>
            <person name="Santos D.E."/>
            <person name="Santos C.G."/>
            <person name="Vieira J."/>
            <person name="Lopes T.F."/>
            <person name="Barchuk A.R."/>
            <person name="Hartfelder K."/>
            <person name="Simoes Z.L.P."/>
            <person name="Bitondi M.M.G."/>
            <person name="Pinheiro D.G."/>
        </authorList>
    </citation>
    <scope>NUCLEOTIDE SEQUENCE</scope>
    <source>
        <strain evidence="1">USP_RPSP 00005682</strain>
        <tissue evidence="1">Whole individual</tissue>
    </source>
</reference>
<accession>A0A833VLZ5</accession>
<dbReference type="AlphaFoldDB" id="A0A833VLZ5"/>
<name>A0A833VLZ5_9HYME</name>
<comment type="caution">
    <text evidence="1">The sequence shown here is derived from an EMBL/GenBank/DDBJ whole genome shotgun (WGS) entry which is preliminary data.</text>
</comment>